<feature type="signal peptide" evidence="2">
    <location>
        <begin position="1"/>
        <end position="24"/>
    </location>
</feature>
<sequence>MTLTRLTLATASSVLLLATLAACGADDEATDAAPQSGGMPGGAGLPGAAGEVAAVSGRTAQVQSPQGGQVAVTWTRDTTFTEQVGGTLDDVAVGACVLVTTDDASADATAPTAVTAAGVRLTDANADGSCGPGADGPGGGQRPEGTPSDLPSDAPDGGRMRGFGTLGEVTRVSAAGFTLSATTPGSDENAEVTVTVDDATTYTTTVAATASAVVVGRCVTARGDSDDTGAVTADTIGVSDPVDGECAGGLGFAMRGPGDGAA</sequence>
<dbReference type="RefSeq" id="WP_183590476.1">
    <property type="nucleotide sequence ID" value="NZ_JACHWR010000001.1"/>
</dbReference>
<dbReference type="PROSITE" id="PS51257">
    <property type="entry name" value="PROKAR_LIPOPROTEIN"/>
    <property type="match status" value="1"/>
</dbReference>
<organism evidence="3 4">
    <name type="scientific">Nocardioides soli</name>
    <dbReference type="NCBI Taxonomy" id="1036020"/>
    <lineage>
        <taxon>Bacteria</taxon>
        <taxon>Bacillati</taxon>
        <taxon>Actinomycetota</taxon>
        <taxon>Actinomycetes</taxon>
        <taxon>Propionibacteriales</taxon>
        <taxon>Nocardioidaceae</taxon>
        <taxon>Nocardioides</taxon>
    </lineage>
</organism>
<evidence type="ECO:0000313" key="4">
    <source>
        <dbReference type="Proteomes" id="UP000589626"/>
    </source>
</evidence>
<protein>
    <recommendedName>
        <fullName evidence="5">DUF5666 domain-containing protein</fullName>
    </recommendedName>
</protein>
<dbReference type="EMBL" id="JACHWR010000001">
    <property type="protein sequence ID" value="MBB3040444.1"/>
    <property type="molecule type" value="Genomic_DNA"/>
</dbReference>
<evidence type="ECO:0000256" key="2">
    <source>
        <dbReference type="SAM" id="SignalP"/>
    </source>
</evidence>
<accession>A0A7W4YYT1</accession>
<evidence type="ECO:0000313" key="3">
    <source>
        <dbReference type="EMBL" id="MBB3040444.1"/>
    </source>
</evidence>
<feature type="compositionally biased region" description="Gly residues" evidence="1">
    <location>
        <begin position="130"/>
        <end position="142"/>
    </location>
</feature>
<keyword evidence="2" id="KW-0732">Signal</keyword>
<evidence type="ECO:0000256" key="1">
    <source>
        <dbReference type="SAM" id="MobiDB-lite"/>
    </source>
</evidence>
<evidence type="ECO:0008006" key="5">
    <source>
        <dbReference type="Google" id="ProtNLM"/>
    </source>
</evidence>
<keyword evidence="4" id="KW-1185">Reference proteome</keyword>
<comment type="caution">
    <text evidence="3">The sequence shown here is derived from an EMBL/GenBank/DDBJ whole genome shotgun (WGS) entry which is preliminary data.</text>
</comment>
<reference evidence="3 4" key="1">
    <citation type="submission" date="2020-08" db="EMBL/GenBank/DDBJ databases">
        <title>Sequencing the genomes of 1000 actinobacteria strains.</title>
        <authorList>
            <person name="Klenk H.-P."/>
        </authorList>
    </citation>
    <scope>NUCLEOTIDE SEQUENCE [LARGE SCALE GENOMIC DNA]</scope>
    <source>
        <strain evidence="3 4">DSM 105498</strain>
    </source>
</reference>
<proteinExistence type="predicted"/>
<dbReference type="AlphaFoldDB" id="A0A7W4YYT1"/>
<feature type="region of interest" description="Disordered" evidence="1">
    <location>
        <begin position="126"/>
        <end position="161"/>
    </location>
</feature>
<name>A0A7W4YYT1_9ACTN</name>
<dbReference type="Proteomes" id="UP000589626">
    <property type="component" value="Unassembled WGS sequence"/>
</dbReference>
<gene>
    <name evidence="3" type="ORF">FHU40_000245</name>
</gene>
<feature type="chain" id="PRO_5030779967" description="DUF5666 domain-containing protein" evidence="2">
    <location>
        <begin position="25"/>
        <end position="262"/>
    </location>
</feature>